<name>A0A812MWG3_9DINO</name>
<dbReference type="PANTHER" id="PTHR12697:SF5">
    <property type="entry name" value="DEOXYHYPUSINE HYDROXYLASE"/>
    <property type="match status" value="1"/>
</dbReference>
<dbReference type="PANTHER" id="PTHR12697">
    <property type="entry name" value="PBS LYASE HEAT-LIKE PROTEIN"/>
    <property type="match status" value="1"/>
</dbReference>
<dbReference type="Gene3D" id="1.25.10.10">
    <property type="entry name" value="Leucine-rich Repeat Variant"/>
    <property type="match status" value="4"/>
</dbReference>
<comment type="caution">
    <text evidence="2">The sequence shown here is derived from an EMBL/GenBank/DDBJ whole genome shotgun (WGS) entry which is preliminary data.</text>
</comment>
<dbReference type="EMBL" id="CAJNDS010001557">
    <property type="protein sequence ID" value="CAE7265123.1"/>
    <property type="molecule type" value="Genomic_DNA"/>
</dbReference>
<feature type="region of interest" description="Disordered" evidence="1">
    <location>
        <begin position="955"/>
        <end position="993"/>
    </location>
</feature>
<reference evidence="2" key="1">
    <citation type="submission" date="2021-02" db="EMBL/GenBank/DDBJ databases">
        <authorList>
            <person name="Dougan E. K."/>
            <person name="Rhodes N."/>
            <person name="Thang M."/>
            <person name="Chan C."/>
        </authorList>
    </citation>
    <scope>NUCLEOTIDE SEQUENCE</scope>
</reference>
<gene>
    <name evidence="2" type="ORF">SNAT2548_LOCUS13990</name>
</gene>
<sequence>MSDRTAALQARIAQVKPVPATVQLLEKQLINGDREVRAQGVESITKIRPPPEPLTDLLARLIQHENWYVRRTAAAATAKCAELEDTAEMAVHKVAAAQLENEDPDVRICVARSLLAMQRASVSMAPPRSRALNIVRRVFQTSEEVEGERLALEETLDDDAPLPTARSDDSMQNCVLAGAVDSEVGGLAVQEIASRLVHENPDIRELAVNTLAQMGEAAAPYGKKLGQLVADPQVTVSAAASSAFEQLGPHADAGIEELVKHLGHQQDFYRRQAHKTLLFCARESGGEVVKFAIKYLTELQPRRKEERDREQGSGRRTPPGSKGISDEAPTLVVIRMLLTLLCDLKSLVAPHVKVLIPCMEDPTVDIRASAIRCLIAAGPEVVSGSGLKLLRKRMESRDVMLSKAATEVLRGLSPHNPVIAGTIGQVLWEEPQDTLPETMRQRSLVLTLLGGSGANAKKFLEHIAREMEATDFKVRRAAMEAFVDLKEHALPASAEIAKRLIHADPLVRRLTVECVQLMGPYGAKMLPRVKGLLDTEEDPDVVHAAKRALEGKNGVASEMLSKLPGEKGRGPGVPASARAAGALRWVLSWVLPVIKAVVKGLESRDEGERNSVAPKLLKVADGSDELVVAELLRRLGDEHPPVRRAAARTLREVVPRDAEVVIPLLLSRAGSSSPDARLEVINALQHFADRGDGRVLAALLERLGDAEGAVRARAISSLSAVAEQDHDEVIIQVLGRLQDSDAFVRAAVAEALPSLSTPENRKVWTYLTQSLRNFRPPPFREDLKEAACKALAKFAMHGDVEAIDLLGECIDPEYPQASVAALRALVEVAARGDLNALEAAAAALGHQESRTQEIAMEVLEQLADRSADPAAAVKATAFEGSWTGAVIKGRKIFWNSDDMITDLEVKGRSIISTVCVDKKGNELPCWGRLDASGVLRWDFGAEWVRSQDGAASLPSLSPAAMTLPPPQDAGEFPASPSGTTPRGTEAESEVVGEQKEIGDAFAVAAVAAHFKSKDSAAALDSTPL</sequence>
<dbReference type="SUPFAM" id="SSF48371">
    <property type="entry name" value="ARM repeat"/>
    <property type="match status" value="2"/>
</dbReference>
<dbReference type="Pfam" id="PF13646">
    <property type="entry name" value="HEAT_2"/>
    <property type="match status" value="1"/>
</dbReference>
<evidence type="ECO:0000256" key="1">
    <source>
        <dbReference type="SAM" id="MobiDB-lite"/>
    </source>
</evidence>
<accession>A0A812MWG3</accession>
<keyword evidence="3" id="KW-1185">Reference proteome</keyword>
<dbReference type="SMART" id="SM00567">
    <property type="entry name" value="EZ_HEAT"/>
    <property type="match status" value="7"/>
</dbReference>
<dbReference type="AlphaFoldDB" id="A0A812MWG3"/>
<organism evidence="2 3">
    <name type="scientific">Symbiodinium natans</name>
    <dbReference type="NCBI Taxonomy" id="878477"/>
    <lineage>
        <taxon>Eukaryota</taxon>
        <taxon>Sar</taxon>
        <taxon>Alveolata</taxon>
        <taxon>Dinophyceae</taxon>
        <taxon>Suessiales</taxon>
        <taxon>Symbiodiniaceae</taxon>
        <taxon>Symbiodinium</taxon>
    </lineage>
</organism>
<dbReference type="Proteomes" id="UP000604046">
    <property type="component" value="Unassembled WGS sequence"/>
</dbReference>
<dbReference type="InterPro" id="IPR016024">
    <property type="entry name" value="ARM-type_fold"/>
</dbReference>
<evidence type="ECO:0000313" key="2">
    <source>
        <dbReference type="EMBL" id="CAE7265123.1"/>
    </source>
</evidence>
<dbReference type="InterPro" id="IPR011989">
    <property type="entry name" value="ARM-like"/>
</dbReference>
<feature type="compositionally biased region" description="Basic and acidic residues" evidence="1">
    <location>
        <begin position="302"/>
        <end position="313"/>
    </location>
</feature>
<dbReference type="OrthoDB" id="427518at2759"/>
<protein>
    <submittedName>
        <fullName evidence="2">Uncharacterized protein</fullName>
    </submittedName>
</protein>
<feature type="region of interest" description="Disordered" evidence="1">
    <location>
        <begin position="302"/>
        <end position="324"/>
    </location>
</feature>
<evidence type="ECO:0000313" key="3">
    <source>
        <dbReference type="Proteomes" id="UP000604046"/>
    </source>
</evidence>
<dbReference type="GO" id="GO:0016491">
    <property type="term" value="F:oxidoreductase activity"/>
    <property type="evidence" value="ECO:0007669"/>
    <property type="project" value="TreeGrafter"/>
</dbReference>
<proteinExistence type="predicted"/>
<dbReference type="InterPro" id="IPR004155">
    <property type="entry name" value="PBS_lyase_HEAT"/>
</dbReference>